<gene>
    <name evidence="2" type="ORF">P5673_025352</name>
</gene>
<dbReference type="Proteomes" id="UP001249851">
    <property type="component" value="Unassembled WGS sequence"/>
</dbReference>
<proteinExistence type="predicted"/>
<dbReference type="AlphaFoldDB" id="A0AAD9Q2W6"/>
<dbReference type="EMBL" id="JARQWQ010000078">
    <property type="protein sequence ID" value="KAK2553375.1"/>
    <property type="molecule type" value="Genomic_DNA"/>
</dbReference>
<protein>
    <submittedName>
        <fullName evidence="2">Uncharacterized protein</fullName>
    </submittedName>
</protein>
<sequence>MSLNKIGIVTLSLLALLFCEAKAKFLHPKFKGMILEKRFDESKGKCEYLDVPYKNGETMVPDEECHDVCTCYVSTFFEGFLCEPLCPKLIDKEECEPGWEPLKKEVPAGPPEFGCLCEETECVPSFSIHSFSLH</sequence>
<reference evidence="2" key="2">
    <citation type="journal article" date="2023" name="Science">
        <title>Genomic signatures of disease resistance in endangered staghorn corals.</title>
        <authorList>
            <person name="Vollmer S.V."/>
            <person name="Selwyn J.D."/>
            <person name="Despard B.A."/>
            <person name="Roesel C.L."/>
        </authorList>
    </citation>
    <scope>NUCLEOTIDE SEQUENCE</scope>
    <source>
        <strain evidence="2">K2</strain>
    </source>
</reference>
<evidence type="ECO:0000256" key="1">
    <source>
        <dbReference type="SAM" id="SignalP"/>
    </source>
</evidence>
<comment type="caution">
    <text evidence="2">The sequence shown here is derived from an EMBL/GenBank/DDBJ whole genome shotgun (WGS) entry which is preliminary data.</text>
</comment>
<name>A0AAD9Q2W6_ACRCE</name>
<keyword evidence="3" id="KW-1185">Reference proteome</keyword>
<feature type="chain" id="PRO_5042022888" evidence="1">
    <location>
        <begin position="24"/>
        <end position="134"/>
    </location>
</feature>
<feature type="signal peptide" evidence="1">
    <location>
        <begin position="1"/>
        <end position="23"/>
    </location>
</feature>
<evidence type="ECO:0000313" key="3">
    <source>
        <dbReference type="Proteomes" id="UP001249851"/>
    </source>
</evidence>
<keyword evidence="1" id="KW-0732">Signal</keyword>
<evidence type="ECO:0000313" key="2">
    <source>
        <dbReference type="EMBL" id="KAK2553375.1"/>
    </source>
</evidence>
<organism evidence="2 3">
    <name type="scientific">Acropora cervicornis</name>
    <name type="common">Staghorn coral</name>
    <dbReference type="NCBI Taxonomy" id="6130"/>
    <lineage>
        <taxon>Eukaryota</taxon>
        <taxon>Metazoa</taxon>
        <taxon>Cnidaria</taxon>
        <taxon>Anthozoa</taxon>
        <taxon>Hexacorallia</taxon>
        <taxon>Scleractinia</taxon>
        <taxon>Astrocoeniina</taxon>
        <taxon>Acroporidae</taxon>
        <taxon>Acropora</taxon>
    </lineage>
</organism>
<reference evidence="2" key="1">
    <citation type="journal article" date="2023" name="G3 (Bethesda)">
        <title>Whole genome assembly and annotation of the endangered Caribbean coral Acropora cervicornis.</title>
        <authorList>
            <person name="Selwyn J.D."/>
            <person name="Vollmer S.V."/>
        </authorList>
    </citation>
    <scope>NUCLEOTIDE SEQUENCE</scope>
    <source>
        <strain evidence="2">K2</strain>
    </source>
</reference>
<accession>A0AAD9Q2W6</accession>